<dbReference type="PIRSF" id="PIRSF000428">
    <property type="entry name" value="P_Ac_trans"/>
    <property type="match status" value="1"/>
</dbReference>
<feature type="domain" description="Phosphate acetyl/butaryl transferase" evidence="4">
    <location>
        <begin position="71"/>
        <end position="290"/>
    </location>
</feature>
<gene>
    <name evidence="5" type="ORF">CRN84_20325</name>
</gene>
<keyword evidence="3" id="KW-0012">Acyltransferase</keyword>
<dbReference type="Proteomes" id="UP000224974">
    <property type="component" value="Unassembled WGS sequence"/>
</dbReference>
<reference evidence="6" key="1">
    <citation type="submission" date="2017-09" db="EMBL/GenBank/DDBJ databases">
        <title>FDA dAtabase for Regulatory Grade micrObial Sequences (FDA-ARGOS): Supporting development and validation of Infectious Disease Dx tests.</title>
        <authorList>
            <person name="Minogue T."/>
            <person name="Wolcott M."/>
            <person name="Wasieloski L."/>
            <person name="Aguilar W."/>
            <person name="Moore D."/>
            <person name="Tallon L."/>
            <person name="Sadzewicz L."/>
            <person name="Ott S."/>
            <person name="Zhao X."/>
            <person name="Nagaraj S."/>
            <person name="Vavikolanu K."/>
            <person name="Aluvathingal J."/>
            <person name="Nadendla S."/>
            <person name="Sichtig H."/>
        </authorList>
    </citation>
    <scope>NUCLEOTIDE SEQUENCE [LARGE SCALE GENOMIC DNA]</scope>
    <source>
        <strain evidence="6">FDAARGOS_387</strain>
    </source>
</reference>
<dbReference type="PANTHER" id="PTHR43356">
    <property type="entry name" value="PHOSPHATE ACETYLTRANSFERASE"/>
    <property type="match status" value="1"/>
</dbReference>
<dbReference type="SUPFAM" id="SSF53659">
    <property type="entry name" value="Isocitrate/Isopropylmalate dehydrogenase-like"/>
    <property type="match status" value="1"/>
</dbReference>
<comment type="caution">
    <text evidence="5">The sequence shown here is derived from an EMBL/GenBank/DDBJ whole genome shotgun (WGS) entry which is preliminary data.</text>
</comment>
<dbReference type="OrthoDB" id="9774179at2"/>
<evidence type="ECO:0000313" key="5">
    <source>
        <dbReference type="EMBL" id="PHI31518.1"/>
    </source>
</evidence>
<dbReference type="PANTHER" id="PTHR43356:SF2">
    <property type="entry name" value="PHOSPHATE ACETYLTRANSFERASE"/>
    <property type="match status" value="1"/>
</dbReference>
<dbReference type="InterPro" id="IPR002505">
    <property type="entry name" value="PTA_PTB"/>
</dbReference>
<sequence>MITSLSQLVEHIKQQQPKRIVIAGAEQEELLLANQAYSQGLATFVLIGDRHKIQEMMQKNNLSEDLFEVIDEPNQDMAARLAVKMVIEGDADIPMKGTMHTSTFLKAVLDKNHGLATNMRISQITIFDGYNKTLQFLTDCAINIKPDLKEKKSIIENAVFVAKKMGYSMPLVALIGSIETVSESMPDTLDSAVLTQMNRRKQIKDCIVDGPLSLDNAICQDAAKQKGIESPVAGKADILVAAELQVANTFSKALHYYAKLDTASVIVGTASPIIMTSRTDELKNKIFSIAASCYLHH</sequence>
<dbReference type="STRING" id="1111728.GCA_000427805_03610"/>
<protein>
    <submittedName>
        <fullName evidence="5">Phosphate butyryltransferase</fullName>
    </submittedName>
</protein>
<evidence type="ECO:0000256" key="1">
    <source>
        <dbReference type="ARBA" id="ARBA00005656"/>
    </source>
</evidence>
<dbReference type="AlphaFoldDB" id="A0A2C6DMF7"/>
<accession>A0A2C6DMF7</accession>
<dbReference type="EMBL" id="PDDX01000001">
    <property type="protein sequence ID" value="PHI31518.1"/>
    <property type="molecule type" value="Genomic_DNA"/>
</dbReference>
<name>A0A2C6DMF7_9GAMM</name>
<dbReference type="InterPro" id="IPR050500">
    <property type="entry name" value="Phos_Acetyltrans/Butyryltrans"/>
</dbReference>
<dbReference type="RefSeq" id="WP_029096913.1">
    <property type="nucleotide sequence ID" value="NZ_PDDX01000001.1"/>
</dbReference>
<keyword evidence="6" id="KW-1185">Reference proteome</keyword>
<dbReference type="Gene3D" id="3.40.718.10">
    <property type="entry name" value="Isopropylmalate Dehydrogenase"/>
    <property type="match status" value="1"/>
</dbReference>
<comment type="similarity">
    <text evidence="1">Belongs to the phosphate acetyltransferase and butyryltransferase family.</text>
</comment>
<organism evidence="5 6">
    <name type="scientific">Budvicia aquatica</name>
    <dbReference type="NCBI Taxonomy" id="82979"/>
    <lineage>
        <taxon>Bacteria</taxon>
        <taxon>Pseudomonadati</taxon>
        <taxon>Pseudomonadota</taxon>
        <taxon>Gammaproteobacteria</taxon>
        <taxon>Enterobacterales</taxon>
        <taxon>Budviciaceae</taxon>
        <taxon>Budvicia</taxon>
    </lineage>
</organism>
<evidence type="ECO:0000256" key="3">
    <source>
        <dbReference type="ARBA" id="ARBA00023315"/>
    </source>
</evidence>
<proteinExistence type="inferred from homology"/>
<dbReference type="InterPro" id="IPR012147">
    <property type="entry name" value="P_Ac_Bu_trans"/>
</dbReference>
<dbReference type="GO" id="GO:0016746">
    <property type="term" value="F:acyltransferase activity"/>
    <property type="evidence" value="ECO:0007669"/>
    <property type="project" value="UniProtKB-KW"/>
</dbReference>
<evidence type="ECO:0000313" key="6">
    <source>
        <dbReference type="Proteomes" id="UP000224974"/>
    </source>
</evidence>
<evidence type="ECO:0000256" key="2">
    <source>
        <dbReference type="ARBA" id="ARBA00022679"/>
    </source>
</evidence>
<keyword evidence="2 5" id="KW-0808">Transferase</keyword>
<dbReference type="Pfam" id="PF01515">
    <property type="entry name" value="PTA_PTB"/>
    <property type="match status" value="1"/>
</dbReference>
<evidence type="ECO:0000259" key="4">
    <source>
        <dbReference type="Pfam" id="PF01515"/>
    </source>
</evidence>